<name>A0A0F7DD17_9CAUD</name>
<dbReference type="KEGG" id="vg:26636151"/>
<dbReference type="GeneID" id="26636151"/>
<dbReference type="OrthoDB" id="33665at10239"/>
<keyword evidence="2" id="KW-1185">Reference proteome</keyword>
<sequence>MDIKTRKKGNILNININGKNFYAWFWTSNCIYKEKKENLVKNNSWLIGLEGKNFNKDIVVKNCLEISPYYKGDNYLKNKKARNILINKVTENINNL</sequence>
<proteinExistence type="predicted"/>
<accession>A0A0F7DD17</accession>
<organism evidence="1 2">
    <name type="scientific">Polaribacter phage P12002L</name>
    <dbReference type="NCBI Taxonomy" id="1647386"/>
    <lineage>
        <taxon>Viruses</taxon>
        <taxon>Duplodnaviria</taxon>
        <taxon>Heunggongvirae</taxon>
        <taxon>Uroviricota</taxon>
        <taxon>Caudoviricetes</taxon>
        <taxon>Incheonvirus</taxon>
        <taxon>Incheonvirus P12002L</taxon>
    </lineage>
</organism>
<evidence type="ECO:0000313" key="2">
    <source>
        <dbReference type="Proteomes" id="UP000204415"/>
    </source>
</evidence>
<dbReference type="Proteomes" id="UP000204415">
    <property type="component" value="Segment"/>
</dbReference>
<dbReference type="EMBL" id="KR136259">
    <property type="protein sequence ID" value="AKG94246.1"/>
    <property type="molecule type" value="Genomic_DNA"/>
</dbReference>
<gene>
    <name evidence="1" type="ORF">P12002L_0072</name>
</gene>
<evidence type="ECO:0000313" key="1">
    <source>
        <dbReference type="EMBL" id="AKG94246.1"/>
    </source>
</evidence>
<reference evidence="1 2" key="1">
    <citation type="journal article" date="2015" name="Stand. Genomic Sci.">
        <title>Complete genome sequences of bacteriophages P12002L and P12002S, two lytic phages that infect a marine Polaribacter strain.</title>
        <authorList>
            <person name="Kang I."/>
            <person name="Jang H."/>
            <person name="Cho J.-C."/>
        </authorList>
    </citation>
    <scope>NUCLEOTIDE SEQUENCE [LARGE SCALE GENOMIC DNA]</scope>
</reference>
<dbReference type="RefSeq" id="YP_009209732.1">
    <property type="nucleotide sequence ID" value="NC_028924.1"/>
</dbReference>
<protein>
    <submittedName>
        <fullName evidence="1">Uncharacterized protein</fullName>
    </submittedName>
</protein>